<evidence type="ECO:0000256" key="1">
    <source>
        <dbReference type="ARBA" id="ARBA00022737"/>
    </source>
</evidence>
<dbReference type="eggNOG" id="COG0457">
    <property type="taxonomic scope" value="Bacteria"/>
</dbReference>
<reference evidence="5 6" key="1">
    <citation type="journal article" date="2010" name="Stand. Genomic Sci.">
        <title>Complete genome sequence of Haliangium ochraceum type strain (SMP-2).</title>
        <authorList>
            <consortium name="US DOE Joint Genome Institute (JGI-PGF)"/>
            <person name="Ivanova N."/>
            <person name="Daum C."/>
            <person name="Lang E."/>
            <person name="Abt B."/>
            <person name="Kopitz M."/>
            <person name="Saunders E."/>
            <person name="Lapidus A."/>
            <person name="Lucas S."/>
            <person name="Glavina Del Rio T."/>
            <person name="Nolan M."/>
            <person name="Tice H."/>
            <person name="Copeland A."/>
            <person name="Cheng J.F."/>
            <person name="Chen F."/>
            <person name="Bruce D."/>
            <person name="Goodwin L."/>
            <person name="Pitluck S."/>
            <person name="Mavromatis K."/>
            <person name="Pati A."/>
            <person name="Mikhailova N."/>
            <person name="Chen A."/>
            <person name="Palaniappan K."/>
            <person name="Land M."/>
            <person name="Hauser L."/>
            <person name="Chang Y.J."/>
            <person name="Jeffries C.D."/>
            <person name="Detter J.C."/>
            <person name="Brettin T."/>
            <person name="Rohde M."/>
            <person name="Goker M."/>
            <person name="Bristow J."/>
            <person name="Markowitz V."/>
            <person name="Eisen J.A."/>
            <person name="Hugenholtz P."/>
            <person name="Kyrpides N.C."/>
            <person name="Klenk H.P."/>
        </authorList>
    </citation>
    <scope>NUCLEOTIDE SEQUENCE [LARGE SCALE GENOMIC DNA]</scope>
    <source>
        <strain evidence="6">DSM 14365 / CIP 107738 / JCM 11303 / AJ 13395 / SMP-2</strain>
    </source>
</reference>
<dbReference type="EMBL" id="CP001804">
    <property type="protein sequence ID" value="ACY16461.1"/>
    <property type="molecule type" value="Genomic_DNA"/>
</dbReference>
<accession>D0LI82</accession>
<dbReference type="PROSITE" id="PS50005">
    <property type="entry name" value="TPR"/>
    <property type="match status" value="4"/>
</dbReference>
<evidence type="ECO:0000313" key="5">
    <source>
        <dbReference type="EMBL" id="ACY16461.1"/>
    </source>
</evidence>
<dbReference type="SMART" id="SM00028">
    <property type="entry name" value="TPR"/>
    <property type="match status" value="7"/>
</dbReference>
<dbReference type="PANTHER" id="PTHR44858:SF1">
    <property type="entry name" value="UDP-N-ACETYLGLUCOSAMINE--PEPTIDE N-ACETYLGLUCOSAMINYLTRANSFERASE SPINDLY-RELATED"/>
    <property type="match status" value="1"/>
</dbReference>
<feature type="repeat" description="TPR" evidence="3">
    <location>
        <begin position="307"/>
        <end position="340"/>
    </location>
</feature>
<sequence length="395" mass="43118">MSRSRTSTWSWLACAMLAAALAAGCGASSQQRVAEARADGVKEAPKLPPVAPEALTAFDEGMRWMRAAQKRKRTKPRREALDKARTALRRAVEIDGTVWEAWHNLGAIQFAEGDDEGATAAFGSALAVNPVHVGSLFGRAEAHRRAGRTDEARTDYEAAVAQSAEDSPQRRNATARLASLLREAKRYDDAVAVIRDTLRTSGANAQVYVELGMIYMAQGRDDLATLVLGKAAELDPELPSIYNAYALLALSSGRAQEAFERFDYATSLDPSYLDARFNKASVLLDAGDYARANEELAVVVAQRPEDMDAQVALGVALRGMGEYDQAKSQWEKVVQEAPTRSRVRGDALFNLAVLQMSFLEDEKGAVAAFERFLQEAPRNHGKRKAAEEKKKELGL</sequence>
<dbReference type="InterPro" id="IPR019734">
    <property type="entry name" value="TPR_rpt"/>
</dbReference>
<keyword evidence="2 3" id="KW-0802">TPR repeat</keyword>
<keyword evidence="1" id="KW-0677">Repeat</keyword>
<dbReference type="Pfam" id="PF13432">
    <property type="entry name" value="TPR_16"/>
    <property type="match status" value="1"/>
</dbReference>
<evidence type="ECO:0000313" key="6">
    <source>
        <dbReference type="Proteomes" id="UP000001880"/>
    </source>
</evidence>
<dbReference type="InterPro" id="IPR011990">
    <property type="entry name" value="TPR-like_helical_dom_sf"/>
</dbReference>
<feature type="repeat" description="TPR" evidence="3">
    <location>
        <begin position="205"/>
        <end position="238"/>
    </location>
</feature>
<keyword evidence="4" id="KW-0732">Signal</keyword>
<dbReference type="AlphaFoldDB" id="D0LI82"/>
<name>D0LI82_HALO1</name>
<organism evidence="5 6">
    <name type="scientific">Haliangium ochraceum (strain DSM 14365 / JCM 11303 / SMP-2)</name>
    <dbReference type="NCBI Taxonomy" id="502025"/>
    <lineage>
        <taxon>Bacteria</taxon>
        <taxon>Pseudomonadati</taxon>
        <taxon>Myxococcota</taxon>
        <taxon>Polyangia</taxon>
        <taxon>Haliangiales</taxon>
        <taxon>Kofleriaceae</taxon>
        <taxon>Haliangium</taxon>
    </lineage>
</organism>
<gene>
    <name evidence="5" type="ordered locus">Hoch_3962</name>
</gene>
<feature type="repeat" description="TPR" evidence="3">
    <location>
        <begin position="99"/>
        <end position="132"/>
    </location>
</feature>
<dbReference type="Proteomes" id="UP000001880">
    <property type="component" value="Chromosome"/>
</dbReference>
<protein>
    <submittedName>
        <fullName evidence="5">Tetratricopeptide TPR_2 repeat protein</fullName>
    </submittedName>
</protein>
<dbReference type="PROSITE" id="PS51257">
    <property type="entry name" value="PROKAR_LIPOPROTEIN"/>
    <property type="match status" value="1"/>
</dbReference>
<feature type="signal peptide" evidence="4">
    <location>
        <begin position="1"/>
        <end position="22"/>
    </location>
</feature>
<dbReference type="Pfam" id="PF13424">
    <property type="entry name" value="TPR_12"/>
    <property type="match status" value="1"/>
</dbReference>
<dbReference type="InterPro" id="IPR050498">
    <property type="entry name" value="Ycf3"/>
</dbReference>
<feature type="repeat" description="TPR" evidence="3">
    <location>
        <begin position="239"/>
        <end position="272"/>
    </location>
</feature>
<feature type="chain" id="PRO_5003010100" evidence="4">
    <location>
        <begin position="23"/>
        <end position="395"/>
    </location>
</feature>
<dbReference type="OrthoDB" id="5488137at2"/>
<dbReference type="Pfam" id="PF14559">
    <property type="entry name" value="TPR_19"/>
    <property type="match status" value="1"/>
</dbReference>
<keyword evidence="6" id="KW-1185">Reference proteome</keyword>
<dbReference type="PANTHER" id="PTHR44858">
    <property type="entry name" value="TETRATRICOPEPTIDE REPEAT PROTEIN 6"/>
    <property type="match status" value="1"/>
</dbReference>
<evidence type="ECO:0000256" key="4">
    <source>
        <dbReference type="SAM" id="SignalP"/>
    </source>
</evidence>
<dbReference type="HOGENOM" id="CLU_697854_0_0_7"/>
<dbReference type="Gene3D" id="1.25.40.10">
    <property type="entry name" value="Tetratricopeptide repeat domain"/>
    <property type="match status" value="2"/>
</dbReference>
<dbReference type="STRING" id="502025.Hoch_3962"/>
<proteinExistence type="predicted"/>
<dbReference type="RefSeq" id="WP_012829060.1">
    <property type="nucleotide sequence ID" value="NC_013440.1"/>
</dbReference>
<dbReference type="Pfam" id="PF13181">
    <property type="entry name" value="TPR_8"/>
    <property type="match status" value="1"/>
</dbReference>
<dbReference type="KEGG" id="hoh:Hoch_3962"/>
<evidence type="ECO:0000256" key="3">
    <source>
        <dbReference type="PROSITE-ProRule" id="PRU00339"/>
    </source>
</evidence>
<evidence type="ECO:0000256" key="2">
    <source>
        <dbReference type="ARBA" id="ARBA00022803"/>
    </source>
</evidence>
<dbReference type="SUPFAM" id="SSF48452">
    <property type="entry name" value="TPR-like"/>
    <property type="match status" value="2"/>
</dbReference>